<evidence type="ECO:0000313" key="3">
    <source>
        <dbReference type="Proteomes" id="UP001281410"/>
    </source>
</evidence>
<gene>
    <name evidence="2" type="ORF">Dsin_000802</name>
</gene>
<reference evidence="2" key="1">
    <citation type="journal article" date="2023" name="Plant J.">
        <title>Genome sequences and population genomics provide insights into the demographic history, inbreeding, and mutation load of two 'living fossil' tree species of Dipteronia.</title>
        <authorList>
            <person name="Feng Y."/>
            <person name="Comes H.P."/>
            <person name="Chen J."/>
            <person name="Zhu S."/>
            <person name="Lu R."/>
            <person name="Zhang X."/>
            <person name="Li P."/>
            <person name="Qiu J."/>
            <person name="Olsen K.M."/>
            <person name="Qiu Y."/>
        </authorList>
    </citation>
    <scope>NUCLEOTIDE SEQUENCE</scope>
    <source>
        <strain evidence="2">NBL</strain>
    </source>
</reference>
<dbReference type="EMBL" id="JANJYJ010000001">
    <property type="protein sequence ID" value="KAK3228921.1"/>
    <property type="molecule type" value="Genomic_DNA"/>
</dbReference>
<evidence type="ECO:0000256" key="1">
    <source>
        <dbReference type="SAM" id="MobiDB-lite"/>
    </source>
</evidence>
<comment type="caution">
    <text evidence="2">The sequence shown here is derived from an EMBL/GenBank/DDBJ whole genome shotgun (WGS) entry which is preliminary data.</text>
</comment>
<dbReference type="Proteomes" id="UP001281410">
    <property type="component" value="Unassembled WGS sequence"/>
</dbReference>
<feature type="region of interest" description="Disordered" evidence="1">
    <location>
        <begin position="114"/>
        <end position="139"/>
    </location>
</feature>
<organism evidence="2 3">
    <name type="scientific">Dipteronia sinensis</name>
    <dbReference type="NCBI Taxonomy" id="43782"/>
    <lineage>
        <taxon>Eukaryota</taxon>
        <taxon>Viridiplantae</taxon>
        <taxon>Streptophyta</taxon>
        <taxon>Embryophyta</taxon>
        <taxon>Tracheophyta</taxon>
        <taxon>Spermatophyta</taxon>
        <taxon>Magnoliopsida</taxon>
        <taxon>eudicotyledons</taxon>
        <taxon>Gunneridae</taxon>
        <taxon>Pentapetalae</taxon>
        <taxon>rosids</taxon>
        <taxon>malvids</taxon>
        <taxon>Sapindales</taxon>
        <taxon>Sapindaceae</taxon>
        <taxon>Hippocastanoideae</taxon>
        <taxon>Acereae</taxon>
        <taxon>Dipteronia</taxon>
    </lineage>
</organism>
<accession>A0AAE0EHU8</accession>
<name>A0AAE0EHU8_9ROSI</name>
<dbReference type="AlphaFoldDB" id="A0AAE0EHU8"/>
<protein>
    <submittedName>
        <fullName evidence="2">Uncharacterized protein</fullName>
    </submittedName>
</protein>
<proteinExistence type="predicted"/>
<sequence length="236" mass="25939">MAALRVFSELWESGLYEHDKDHEESSNLDKKCHSLRSVIRLEARFRVSEIPNLLVGPLKFPLAPTIIDDGDFDKSTSRPFIFILISKDIRFPFSSATTDFFVFIVSLGSIENGSPKRRRFAESSSGAREEKTQAQTSRSVSKLLLHGRQVPGLLQHNNSVQSLADGGGLRELPDGAMPAYGWACEANGGLLIPEKGRLIASVRLGNLLLIVELLYCGISSSSSWSSLSLPKIHGLN</sequence>
<keyword evidence="3" id="KW-1185">Reference proteome</keyword>
<evidence type="ECO:0000313" key="2">
    <source>
        <dbReference type="EMBL" id="KAK3228921.1"/>
    </source>
</evidence>